<evidence type="ECO:0000313" key="2">
    <source>
        <dbReference type="Proteomes" id="UP001208570"/>
    </source>
</evidence>
<protein>
    <submittedName>
        <fullName evidence="1">Uncharacterized protein</fullName>
    </submittedName>
</protein>
<sequence>MRTTDVGRSGAPSFVCDVYAFNMTSHRLPVQVDQLIDIDLVTITKDTVGSSEKNVTYTVKGPDGVVKFAVVKKLSTDDAMECTSQREHVIKLHNPIVVQMCEEDPHKAEIQSPYDNVIGYINNEHSQAQWRI</sequence>
<accession>A0AAD9NCB9</accession>
<gene>
    <name evidence="1" type="ORF">LSH36_81g06044</name>
</gene>
<keyword evidence="2" id="KW-1185">Reference proteome</keyword>
<reference evidence="1" key="1">
    <citation type="journal article" date="2023" name="Mol. Biol. Evol.">
        <title>Third-Generation Sequencing Reveals the Adaptive Role of the Epigenome in Three Deep-Sea Polychaetes.</title>
        <authorList>
            <person name="Perez M."/>
            <person name="Aroh O."/>
            <person name="Sun Y."/>
            <person name="Lan Y."/>
            <person name="Juniper S.K."/>
            <person name="Young C.R."/>
            <person name="Angers B."/>
            <person name="Qian P.Y."/>
        </authorList>
    </citation>
    <scope>NUCLEOTIDE SEQUENCE</scope>
    <source>
        <strain evidence="1">P08H-3</strain>
    </source>
</reference>
<dbReference type="Proteomes" id="UP001208570">
    <property type="component" value="Unassembled WGS sequence"/>
</dbReference>
<comment type="caution">
    <text evidence="1">The sequence shown here is derived from an EMBL/GenBank/DDBJ whole genome shotgun (WGS) entry which is preliminary data.</text>
</comment>
<evidence type="ECO:0000313" key="1">
    <source>
        <dbReference type="EMBL" id="KAK2163358.1"/>
    </source>
</evidence>
<name>A0AAD9NCB9_9ANNE</name>
<organism evidence="1 2">
    <name type="scientific">Paralvinella palmiformis</name>
    <dbReference type="NCBI Taxonomy" id="53620"/>
    <lineage>
        <taxon>Eukaryota</taxon>
        <taxon>Metazoa</taxon>
        <taxon>Spiralia</taxon>
        <taxon>Lophotrochozoa</taxon>
        <taxon>Annelida</taxon>
        <taxon>Polychaeta</taxon>
        <taxon>Sedentaria</taxon>
        <taxon>Canalipalpata</taxon>
        <taxon>Terebellida</taxon>
        <taxon>Terebelliformia</taxon>
        <taxon>Alvinellidae</taxon>
        <taxon>Paralvinella</taxon>
    </lineage>
</organism>
<dbReference type="EMBL" id="JAODUP010000081">
    <property type="protein sequence ID" value="KAK2163358.1"/>
    <property type="molecule type" value="Genomic_DNA"/>
</dbReference>
<dbReference type="AlphaFoldDB" id="A0AAD9NCB9"/>
<proteinExistence type="predicted"/>